<keyword evidence="2" id="KW-1185">Reference proteome</keyword>
<gene>
    <name evidence="1" type="primary">BnaC09g17500D</name>
    <name evidence="1" type="ORF">GSBRNA2T00076928001</name>
</gene>
<protein>
    <submittedName>
        <fullName evidence="1">BnaC09g17500D protein</fullName>
    </submittedName>
</protein>
<sequence>MFAFVLFLIIFCITNQKPSW</sequence>
<reference evidence="1 2" key="1">
    <citation type="journal article" date="2014" name="Science">
        <title>Plant genetics. Early allopolyploid evolution in the post-Neolithic Brassica napus oilseed genome.</title>
        <authorList>
            <person name="Chalhoub B."/>
            <person name="Denoeud F."/>
            <person name="Liu S."/>
            <person name="Parkin I.A."/>
            <person name="Tang H."/>
            <person name="Wang X."/>
            <person name="Chiquet J."/>
            <person name="Belcram H."/>
            <person name="Tong C."/>
            <person name="Samans B."/>
            <person name="Correa M."/>
            <person name="Da Silva C."/>
            <person name="Just J."/>
            <person name="Falentin C."/>
            <person name="Koh C.S."/>
            <person name="Le Clainche I."/>
            <person name="Bernard M."/>
            <person name="Bento P."/>
            <person name="Noel B."/>
            <person name="Labadie K."/>
            <person name="Alberti A."/>
            <person name="Charles M."/>
            <person name="Arnaud D."/>
            <person name="Guo H."/>
            <person name="Daviaud C."/>
            <person name="Alamery S."/>
            <person name="Jabbari K."/>
            <person name="Zhao M."/>
            <person name="Edger P.P."/>
            <person name="Chelaifa H."/>
            <person name="Tack D."/>
            <person name="Lassalle G."/>
            <person name="Mestiri I."/>
            <person name="Schnel N."/>
            <person name="Le Paslier M.C."/>
            <person name="Fan G."/>
            <person name="Renault V."/>
            <person name="Bayer P.E."/>
            <person name="Golicz A.A."/>
            <person name="Manoli S."/>
            <person name="Lee T.H."/>
            <person name="Thi V.H."/>
            <person name="Chalabi S."/>
            <person name="Hu Q."/>
            <person name="Fan C."/>
            <person name="Tollenaere R."/>
            <person name="Lu Y."/>
            <person name="Battail C."/>
            <person name="Shen J."/>
            <person name="Sidebottom C.H."/>
            <person name="Wang X."/>
            <person name="Canaguier A."/>
            <person name="Chauveau A."/>
            <person name="Berard A."/>
            <person name="Deniot G."/>
            <person name="Guan M."/>
            <person name="Liu Z."/>
            <person name="Sun F."/>
            <person name="Lim Y.P."/>
            <person name="Lyons E."/>
            <person name="Town C.D."/>
            <person name="Bancroft I."/>
            <person name="Wang X."/>
            <person name="Meng J."/>
            <person name="Ma J."/>
            <person name="Pires J.C."/>
            <person name="King G.J."/>
            <person name="Brunel D."/>
            <person name="Delourme R."/>
            <person name="Renard M."/>
            <person name="Aury J.M."/>
            <person name="Adams K.L."/>
            <person name="Batley J."/>
            <person name="Snowdon R.J."/>
            <person name="Tost J."/>
            <person name="Edwards D."/>
            <person name="Zhou Y."/>
            <person name="Hua W."/>
            <person name="Sharpe A.G."/>
            <person name="Paterson A.H."/>
            <person name="Guan C."/>
            <person name="Wincker P."/>
        </authorList>
    </citation>
    <scope>NUCLEOTIDE SEQUENCE [LARGE SCALE GENOMIC DNA]</scope>
    <source>
        <strain evidence="2">cv. Darmor-bzh</strain>
    </source>
</reference>
<organism evidence="1 2">
    <name type="scientific">Brassica napus</name>
    <name type="common">Rape</name>
    <dbReference type="NCBI Taxonomy" id="3708"/>
    <lineage>
        <taxon>Eukaryota</taxon>
        <taxon>Viridiplantae</taxon>
        <taxon>Streptophyta</taxon>
        <taxon>Embryophyta</taxon>
        <taxon>Tracheophyta</taxon>
        <taxon>Spermatophyta</taxon>
        <taxon>Magnoliopsida</taxon>
        <taxon>eudicotyledons</taxon>
        <taxon>Gunneridae</taxon>
        <taxon>Pentapetalae</taxon>
        <taxon>rosids</taxon>
        <taxon>malvids</taxon>
        <taxon>Brassicales</taxon>
        <taxon>Brassicaceae</taxon>
        <taxon>Brassiceae</taxon>
        <taxon>Brassica</taxon>
    </lineage>
</organism>
<evidence type="ECO:0000313" key="2">
    <source>
        <dbReference type="Proteomes" id="UP000028999"/>
    </source>
</evidence>
<dbReference type="EMBL" id="LK032562">
    <property type="protein sequence ID" value="CDY43611.1"/>
    <property type="molecule type" value="Genomic_DNA"/>
</dbReference>
<proteinExistence type="predicted"/>
<evidence type="ECO:0000313" key="1">
    <source>
        <dbReference type="EMBL" id="CDY43611.1"/>
    </source>
</evidence>
<dbReference type="PaxDb" id="3708-A0A078I1E4"/>
<dbReference type="Gramene" id="CDY43611">
    <property type="protein sequence ID" value="CDY43611"/>
    <property type="gene ID" value="GSBRNA2T00076928001"/>
</dbReference>
<accession>A0A078I1E4</accession>
<name>A0A078I1E4_BRANA</name>
<dbReference type="AlphaFoldDB" id="A0A078I1E4"/>
<dbReference type="Proteomes" id="UP000028999">
    <property type="component" value="Unassembled WGS sequence"/>
</dbReference>